<name>A0A8J8NNR7_HALGN</name>
<protein>
    <submittedName>
        <fullName evidence="1">Uncharacterized protein</fullName>
    </submittedName>
</protein>
<comment type="caution">
    <text evidence="1">The sequence shown here is derived from an EMBL/GenBank/DDBJ whole genome shotgun (WGS) entry which is preliminary data.</text>
</comment>
<sequence length="256" mass="29545">MLFQDFIPTSEFLYEDERSMFCSPPHLSVDKACNQRAPKTEAYGFTEASSLTEEELSHYYCRVTNSPLVPIREFTIPLPHYLEDEPFKGLTAFKLPSEDEEEAGICLKKRKREEADYLMSYSCDSDSESTNESQLEVRKIVRVNKTAYKGEESYQKTKASFAFVKSESRNSKNKGQTENKRICLSNGAQGRPPVFDNIATWFYELSAKINPSWIGKRLNRFSEDFDDLDFLQQREKACFGQGKIISQINPIFEFAF</sequence>
<reference evidence="1" key="1">
    <citation type="submission" date="2019-06" db="EMBL/GenBank/DDBJ databases">
        <authorList>
            <person name="Zheng W."/>
        </authorList>
    </citation>
    <scope>NUCLEOTIDE SEQUENCE</scope>
    <source>
        <strain evidence="1">QDHG01</strain>
    </source>
</reference>
<dbReference type="EMBL" id="RRYP01011609">
    <property type="protein sequence ID" value="TNV77619.1"/>
    <property type="molecule type" value="Genomic_DNA"/>
</dbReference>
<evidence type="ECO:0000313" key="1">
    <source>
        <dbReference type="EMBL" id="TNV77619.1"/>
    </source>
</evidence>
<organism evidence="1 2">
    <name type="scientific">Halteria grandinella</name>
    <dbReference type="NCBI Taxonomy" id="5974"/>
    <lineage>
        <taxon>Eukaryota</taxon>
        <taxon>Sar</taxon>
        <taxon>Alveolata</taxon>
        <taxon>Ciliophora</taxon>
        <taxon>Intramacronucleata</taxon>
        <taxon>Spirotrichea</taxon>
        <taxon>Stichotrichia</taxon>
        <taxon>Sporadotrichida</taxon>
        <taxon>Halteriidae</taxon>
        <taxon>Halteria</taxon>
    </lineage>
</organism>
<gene>
    <name evidence="1" type="ORF">FGO68_gene9370</name>
</gene>
<dbReference type="AlphaFoldDB" id="A0A8J8NNR7"/>
<dbReference type="Proteomes" id="UP000785679">
    <property type="component" value="Unassembled WGS sequence"/>
</dbReference>
<proteinExistence type="predicted"/>
<accession>A0A8J8NNR7</accession>
<keyword evidence="2" id="KW-1185">Reference proteome</keyword>
<evidence type="ECO:0000313" key="2">
    <source>
        <dbReference type="Proteomes" id="UP000785679"/>
    </source>
</evidence>